<protein>
    <submittedName>
        <fullName evidence="2">Uncharacterized protein</fullName>
    </submittedName>
</protein>
<evidence type="ECO:0000313" key="3">
    <source>
        <dbReference type="Proteomes" id="UP000571950"/>
    </source>
</evidence>
<sequence length="73" mass="8101">MKLLETAWRALIIAAVAFSIIGTSLSLWDAYTYTKRGDDKAQESGEWDEFPLVDGLGNNVAQQDEEWPGTPVN</sequence>
<name>A0A7W6BKS2_9SPHN</name>
<accession>A0A7W6BKS2</accession>
<dbReference type="Proteomes" id="UP000571950">
    <property type="component" value="Unassembled WGS sequence"/>
</dbReference>
<keyword evidence="1" id="KW-1133">Transmembrane helix</keyword>
<evidence type="ECO:0000313" key="2">
    <source>
        <dbReference type="EMBL" id="MBB3928743.1"/>
    </source>
</evidence>
<feature type="transmembrane region" description="Helical" evidence="1">
    <location>
        <begin position="6"/>
        <end position="28"/>
    </location>
</feature>
<dbReference type="AlphaFoldDB" id="A0A7W6BKS2"/>
<dbReference type="EMBL" id="JACIDT010000033">
    <property type="protein sequence ID" value="MBB3928743.1"/>
    <property type="molecule type" value="Genomic_DNA"/>
</dbReference>
<gene>
    <name evidence="2" type="ORF">GGR43_004488</name>
</gene>
<keyword evidence="1" id="KW-0472">Membrane</keyword>
<evidence type="ECO:0000256" key="1">
    <source>
        <dbReference type="SAM" id="Phobius"/>
    </source>
</evidence>
<organism evidence="2 3">
    <name type="scientific">Sphingobium jiangsuense</name>
    <dbReference type="NCBI Taxonomy" id="870476"/>
    <lineage>
        <taxon>Bacteria</taxon>
        <taxon>Pseudomonadati</taxon>
        <taxon>Pseudomonadota</taxon>
        <taxon>Alphaproteobacteria</taxon>
        <taxon>Sphingomonadales</taxon>
        <taxon>Sphingomonadaceae</taxon>
        <taxon>Sphingobium</taxon>
    </lineage>
</organism>
<reference evidence="2 3" key="1">
    <citation type="submission" date="2020-08" db="EMBL/GenBank/DDBJ databases">
        <title>Genomic Encyclopedia of Type Strains, Phase IV (KMG-IV): sequencing the most valuable type-strain genomes for metagenomic binning, comparative biology and taxonomic classification.</title>
        <authorList>
            <person name="Goeker M."/>
        </authorList>
    </citation>
    <scope>NUCLEOTIDE SEQUENCE [LARGE SCALE GENOMIC DNA]</scope>
    <source>
        <strain evidence="2 3">DSM 26189</strain>
    </source>
</reference>
<keyword evidence="1" id="KW-0812">Transmembrane</keyword>
<dbReference type="RefSeq" id="WP_188073956.1">
    <property type="nucleotide sequence ID" value="NZ_BSPS01000092.1"/>
</dbReference>
<keyword evidence="3" id="KW-1185">Reference proteome</keyword>
<comment type="caution">
    <text evidence="2">The sequence shown here is derived from an EMBL/GenBank/DDBJ whole genome shotgun (WGS) entry which is preliminary data.</text>
</comment>
<proteinExistence type="predicted"/>